<protein>
    <submittedName>
        <fullName evidence="2">Pimeloyl-ACP methyl ester carboxylesterase</fullName>
    </submittedName>
</protein>
<name>A0AAE3YML7_9ACTN</name>
<dbReference type="Gene3D" id="3.40.50.1820">
    <property type="entry name" value="alpha/beta hydrolase"/>
    <property type="match status" value="1"/>
</dbReference>
<reference evidence="2" key="1">
    <citation type="submission" date="2023-07" db="EMBL/GenBank/DDBJ databases">
        <title>Sequencing the genomes of 1000 actinobacteria strains.</title>
        <authorList>
            <person name="Klenk H.-P."/>
        </authorList>
    </citation>
    <scope>NUCLEOTIDE SEQUENCE</scope>
    <source>
        <strain evidence="2">DSM 44707</strain>
    </source>
</reference>
<evidence type="ECO:0000259" key="1">
    <source>
        <dbReference type="Pfam" id="PF12697"/>
    </source>
</evidence>
<dbReference type="InterPro" id="IPR029058">
    <property type="entry name" value="AB_hydrolase_fold"/>
</dbReference>
<evidence type="ECO:0000313" key="3">
    <source>
        <dbReference type="Proteomes" id="UP001183643"/>
    </source>
</evidence>
<accession>A0AAE3YML7</accession>
<dbReference type="GO" id="GO:0003824">
    <property type="term" value="F:catalytic activity"/>
    <property type="evidence" value="ECO:0007669"/>
    <property type="project" value="UniProtKB-ARBA"/>
</dbReference>
<dbReference type="PRINTS" id="PR00111">
    <property type="entry name" value="ABHYDROLASE"/>
</dbReference>
<dbReference type="PANTHER" id="PTHR43194:SF5">
    <property type="entry name" value="PIMELOYL-[ACYL-CARRIER PROTEIN] METHYL ESTER ESTERASE"/>
    <property type="match status" value="1"/>
</dbReference>
<gene>
    <name evidence="2" type="ORF">J2S41_001894</name>
</gene>
<dbReference type="Pfam" id="PF12697">
    <property type="entry name" value="Abhydrolase_6"/>
    <property type="match status" value="1"/>
</dbReference>
<dbReference type="AlphaFoldDB" id="A0AAE3YML7"/>
<dbReference type="SUPFAM" id="SSF53474">
    <property type="entry name" value="alpha/beta-Hydrolases"/>
    <property type="match status" value="1"/>
</dbReference>
<organism evidence="2 3">
    <name type="scientific">Catenuloplanes atrovinosus</name>
    <dbReference type="NCBI Taxonomy" id="137266"/>
    <lineage>
        <taxon>Bacteria</taxon>
        <taxon>Bacillati</taxon>
        <taxon>Actinomycetota</taxon>
        <taxon>Actinomycetes</taxon>
        <taxon>Micromonosporales</taxon>
        <taxon>Micromonosporaceae</taxon>
        <taxon>Catenuloplanes</taxon>
    </lineage>
</organism>
<dbReference type="EMBL" id="JAVDYB010000001">
    <property type="protein sequence ID" value="MDR7275116.1"/>
    <property type="molecule type" value="Genomic_DNA"/>
</dbReference>
<dbReference type="RefSeq" id="WP_310365687.1">
    <property type="nucleotide sequence ID" value="NZ_JAVDYB010000001.1"/>
</dbReference>
<feature type="domain" description="AB hydrolase-1" evidence="1">
    <location>
        <begin position="22"/>
        <end position="256"/>
    </location>
</feature>
<keyword evidence="3" id="KW-1185">Reference proteome</keyword>
<sequence length="265" mass="28524">MSTIAVDDRQLYYECAGTGRDLVLLHGGGLDASMWDGQFEELAADYRVTRYDARGHGRSTAARGEYRPYQDLAAVLRHLGADRPILVGLSLGGRTSIDFALAYPDVPVTLVLVATGVSGMVFTDPFTVECGRVQAEAAARRDADAFVEAMLRALVDGPRRAPSDVPAEMRAKCARMIREGVVRLSAEGTGTMVEVGAIDRLSELRPPLLTMVGTLDTSDIWRVSDQIRAAVPGAEQAVIEGAAHTVNMDQPEAFMAALRSFLAKV</sequence>
<evidence type="ECO:0000313" key="2">
    <source>
        <dbReference type="EMBL" id="MDR7275116.1"/>
    </source>
</evidence>
<dbReference type="InterPro" id="IPR050228">
    <property type="entry name" value="Carboxylesterase_BioH"/>
</dbReference>
<dbReference type="PANTHER" id="PTHR43194">
    <property type="entry name" value="HYDROLASE ALPHA/BETA FOLD FAMILY"/>
    <property type="match status" value="1"/>
</dbReference>
<proteinExistence type="predicted"/>
<dbReference type="Proteomes" id="UP001183643">
    <property type="component" value="Unassembled WGS sequence"/>
</dbReference>
<dbReference type="InterPro" id="IPR000073">
    <property type="entry name" value="AB_hydrolase_1"/>
</dbReference>
<comment type="caution">
    <text evidence="2">The sequence shown here is derived from an EMBL/GenBank/DDBJ whole genome shotgun (WGS) entry which is preliminary data.</text>
</comment>